<protein>
    <submittedName>
        <fullName evidence="1">Uncharacterized protein</fullName>
    </submittedName>
</protein>
<dbReference type="Gene3D" id="3.50.50.60">
    <property type="entry name" value="FAD/NAD(P)-binding domain"/>
    <property type="match status" value="1"/>
</dbReference>
<accession>A0A371E0U2</accession>
<name>A0A371E0U2_MUCPR</name>
<feature type="non-terminal residue" evidence="1">
    <location>
        <position position="1"/>
    </location>
</feature>
<organism evidence="1 2">
    <name type="scientific">Mucuna pruriens</name>
    <name type="common">Velvet bean</name>
    <name type="synonym">Dolichos pruriens</name>
    <dbReference type="NCBI Taxonomy" id="157652"/>
    <lineage>
        <taxon>Eukaryota</taxon>
        <taxon>Viridiplantae</taxon>
        <taxon>Streptophyta</taxon>
        <taxon>Embryophyta</taxon>
        <taxon>Tracheophyta</taxon>
        <taxon>Spermatophyta</taxon>
        <taxon>Magnoliopsida</taxon>
        <taxon>eudicotyledons</taxon>
        <taxon>Gunneridae</taxon>
        <taxon>Pentapetalae</taxon>
        <taxon>rosids</taxon>
        <taxon>fabids</taxon>
        <taxon>Fabales</taxon>
        <taxon>Fabaceae</taxon>
        <taxon>Papilionoideae</taxon>
        <taxon>50 kb inversion clade</taxon>
        <taxon>NPAAA clade</taxon>
        <taxon>indigoferoid/millettioid clade</taxon>
        <taxon>Phaseoleae</taxon>
        <taxon>Mucuna</taxon>
    </lineage>
</organism>
<dbReference type="AlphaFoldDB" id="A0A371E0U2"/>
<dbReference type="InterPro" id="IPR036188">
    <property type="entry name" value="FAD/NAD-bd_sf"/>
</dbReference>
<sequence length="85" mass="10096">MHLLSPYLKWKEGLQLLVQEPVALLPAKYLLQFGFNPTVYEVEDGVGVLWRHTMEFTRLQNNKQMYQFLNFPWHSSIKQDNPKFG</sequence>
<keyword evidence="2" id="KW-1185">Reference proteome</keyword>
<dbReference type="STRING" id="157652.A0A371E0U2"/>
<gene>
    <name evidence="1" type="ORF">CR513_62310</name>
</gene>
<evidence type="ECO:0000313" key="1">
    <source>
        <dbReference type="EMBL" id="RDX58378.1"/>
    </source>
</evidence>
<dbReference type="Proteomes" id="UP000257109">
    <property type="component" value="Unassembled WGS sequence"/>
</dbReference>
<evidence type="ECO:0000313" key="2">
    <source>
        <dbReference type="Proteomes" id="UP000257109"/>
    </source>
</evidence>
<proteinExistence type="predicted"/>
<dbReference type="EMBL" id="QJKJ01017561">
    <property type="protein sequence ID" value="RDX58378.1"/>
    <property type="molecule type" value="Genomic_DNA"/>
</dbReference>
<comment type="caution">
    <text evidence="1">The sequence shown here is derived from an EMBL/GenBank/DDBJ whole genome shotgun (WGS) entry which is preliminary data.</text>
</comment>
<dbReference type="OrthoDB" id="66881at2759"/>
<reference evidence="1" key="1">
    <citation type="submission" date="2018-05" db="EMBL/GenBank/DDBJ databases">
        <title>Draft genome of Mucuna pruriens seed.</title>
        <authorList>
            <person name="Nnadi N.E."/>
            <person name="Vos R."/>
            <person name="Hasami M.H."/>
            <person name="Devisetty U.K."/>
            <person name="Aguiy J.C."/>
        </authorList>
    </citation>
    <scope>NUCLEOTIDE SEQUENCE [LARGE SCALE GENOMIC DNA]</scope>
    <source>
        <strain evidence="1">JCA_2017</strain>
    </source>
</reference>